<sequence length="151" mass="16819">MDAQSAHCARSHPSQDEIARAAGYLSEANQLLAQRFSYSLIAHSMALTAYATAIVGQRESFIAFIVAVFGLYFAHVQFAITHTLSKKIDALRERYLEHDAVYLVYKRASGGSRRRGIQTVEVPTMIAAMWTVLIAYTVWPIAVRIIQELSA</sequence>
<proteinExistence type="predicted"/>
<evidence type="ECO:0000256" key="1">
    <source>
        <dbReference type="SAM" id="Phobius"/>
    </source>
</evidence>
<evidence type="ECO:0000313" key="3">
    <source>
        <dbReference type="Proteomes" id="UP001202827"/>
    </source>
</evidence>
<dbReference type="Proteomes" id="UP001202827">
    <property type="component" value="Unassembled WGS sequence"/>
</dbReference>
<evidence type="ECO:0000313" key="2">
    <source>
        <dbReference type="EMBL" id="MCK8782602.1"/>
    </source>
</evidence>
<reference evidence="2 3" key="1">
    <citation type="submission" date="2022-04" db="EMBL/GenBank/DDBJ databases">
        <title>Rhizobium coralii sp. nov., isolated from coral Turbinaria peltata.</title>
        <authorList>
            <person name="Sun H."/>
        </authorList>
    </citation>
    <scope>NUCLEOTIDE SEQUENCE [LARGE SCALE GENOMIC DNA]</scope>
    <source>
        <strain evidence="2 3">NTR19</strain>
    </source>
</reference>
<keyword evidence="1" id="KW-0472">Membrane</keyword>
<accession>A0ABT0IXI0</accession>
<dbReference type="RefSeq" id="WP_248684890.1">
    <property type="nucleotide sequence ID" value="NZ_JALPRY010000033.1"/>
</dbReference>
<name>A0ABT0IXI0_9HYPH</name>
<keyword evidence="3" id="KW-1185">Reference proteome</keyword>
<feature type="transmembrane region" description="Helical" evidence="1">
    <location>
        <begin position="61"/>
        <end position="84"/>
    </location>
</feature>
<protein>
    <submittedName>
        <fullName evidence="2">Uncharacterized protein</fullName>
    </submittedName>
</protein>
<keyword evidence="1" id="KW-1133">Transmembrane helix</keyword>
<feature type="transmembrane region" description="Helical" evidence="1">
    <location>
        <begin position="122"/>
        <end position="142"/>
    </location>
</feature>
<comment type="caution">
    <text evidence="2">The sequence shown here is derived from an EMBL/GenBank/DDBJ whole genome shotgun (WGS) entry which is preliminary data.</text>
</comment>
<organism evidence="2 3">
    <name type="scientific">Neorhizobium turbinariae</name>
    <dbReference type="NCBI Taxonomy" id="2937795"/>
    <lineage>
        <taxon>Bacteria</taxon>
        <taxon>Pseudomonadati</taxon>
        <taxon>Pseudomonadota</taxon>
        <taxon>Alphaproteobacteria</taxon>
        <taxon>Hyphomicrobiales</taxon>
        <taxon>Rhizobiaceae</taxon>
        <taxon>Rhizobium/Agrobacterium group</taxon>
        <taxon>Neorhizobium</taxon>
    </lineage>
</organism>
<dbReference type="EMBL" id="JALPRY010000033">
    <property type="protein sequence ID" value="MCK8782602.1"/>
    <property type="molecule type" value="Genomic_DNA"/>
</dbReference>
<gene>
    <name evidence="2" type="ORF">M0654_21775</name>
</gene>
<keyword evidence="1" id="KW-0812">Transmembrane</keyword>